<feature type="transmembrane region" description="Helical" evidence="9">
    <location>
        <begin position="178"/>
        <end position="202"/>
    </location>
</feature>
<feature type="transmembrane region" description="Helical" evidence="9">
    <location>
        <begin position="291"/>
        <end position="312"/>
    </location>
</feature>
<keyword evidence="7 9" id="KW-1133">Transmembrane helix</keyword>
<evidence type="ECO:0000313" key="11">
    <source>
        <dbReference type="Proteomes" id="UP000467132"/>
    </source>
</evidence>
<keyword evidence="11" id="KW-1185">Reference proteome</keyword>
<evidence type="ECO:0000256" key="6">
    <source>
        <dbReference type="ARBA" id="ARBA00022967"/>
    </source>
</evidence>
<evidence type="ECO:0000256" key="2">
    <source>
        <dbReference type="ARBA" id="ARBA00022553"/>
    </source>
</evidence>
<evidence type="ECO:0000256" key="7">
    <source>
        <dbReference type="ARBA" id="ARBA00022989"/>
    </source>
</evidence>
<accession>A0A845R119</accession>
<evidence type="ECO:0000313" key="10">
    <source>
        <dbReference type="EMBL" id="NBI07416.1"/>
    </source>
</evidence>
<dbReference type="GO" id="GO:0022900">
    <property type="term" value="P:electron transport chain"/>
    <property type="evidence" value="ECO:0007669"/>
    <property type="project" value="InterPro"/>
</dbReference>
<dbReference type="Pfam" id="PF03116">
    <property type="entry name" value="NQR2_RnfD_RnfE"/>
    <property type="match status" value="1"/>
</dbReference>
<dbReference type="EMBL" id="QXXA01000012">
    <property type="protein sequence ID" value="NBI07416.1"/>
    <property type="molecule type" value="Genomic_DNA"/>
</dbReference>
<evidence type="ECO:0000256" key="1">
    <source>
        <dbReference type="ARBA" id="ARBA00022448"/>
    </source>
</evidence>
<dbReference type="GO" id="GO:0055085">
    <property type="term" value="P:transmembrane transport"/>
    <property type="evidence" value="ECO:0007669"/>
    <property type="project" value="InterPro"/>
</dbReference>
<evidence type="ECO:0000256" key="9">
    <source>
        <dbReference type="SAM" id="Phobius"/>
    </source>
</evidence>
<evidence type="ECO:0000256" key="3">
    <source>
        <dbReference type="ARBA" id="ARBA00022630"/>
    </source>
</evidence>
<dbReference type="GO" id="GO:0005886">
    <property type="term" value="C:plasma membrane"/>
    <property type="evidence" value="ECO:0007669"/>
    <property type="project" value="TreeGrafter"/>
</dbReference>
<keyword evidence="2" id="KW-0597">Phosphoprotein</keyword>
<evidence type="ECO:0000256" key="5">
    <source>
        <dbReference type="ARBA" id="ARBA00022692"/>
    </source>
</evidence>
<dbReference type="InterPro" id="IPR004338">
    <property type="entry name" value="NqrB/RnfD"/>
</dbReference>
<evidence type="ECO:0000256" key="8">
    <source>
        <dbReference type="ARBA" id="ARBA00023136"/>
    </source>
</evidence>
<comment type="caution">
    <text evidence="10">The sequence shown here is derived from an EMBL/GenBank/DDBJ whole genome shotgun (WGS) entry which is preliminary data.</text>
</comment>
<protein>
    <submittedName>
        <fullName evidence="10">RnfABCDGE type electron transport complex subunit D</fullName>
    </submittedName>
</protein>
<keyword evidence="8 9" id="KW-0472">Membrane</keyword>
<keyword evidence="5 9" id="KW-0812">Transmembrane</keyword>
<feature type="transmembrane region" description="Helical" evidence="9">
    <location>
        <begin position="86"/>
        <end position="104"/>
    </location>
</feature>
<keyword evidence="1" id="KW-0813">Transport</keyword>
<dbReference type="PANTHER" id="PTHR30578">
    <property type="entry name" value="ELECTRON TRANSPORT COMPLEX PROTEIN RNFD"/>
    <property type="match status" value="1"/>
</dbReference>
<dbReference type="Proteomes" id="UP000467132">
    <property type="component" value="Unassembled WGS sequence"/>
</dbReference>
<dbReference type="PANTHER" id="PTHR30578:SF1">
    <property type="entry name" value="NA(+)-TRANSLOCATING NADH-QUINONE REDUCTASE SUBUNIT B"/>
    <property type="match status" value="1"/>
</dbReference>
<name>A0A845R119_9CLOT</name>
<dbReference type="NCBIfam" id="TIGR01946">
    <property type="entry name" value="rnfD"/>
    <property type="match status" value="1"/>
</dbReference>
<keyword evidence="3" id="KW-0285">Flavoprotein</keyword>
<dbReference type="AlphaFoldDB" id="A0A845R119"/>
<reference evidence="10 11" key="1">
    <citation type="submission" date="2018-08" db="EMBL/GenBank/DDBJ databases">
        <title>Murine metabolic-syndrome-specific gut microbial biobank.</title>
        <authorList>
            <person name="Liu C."/>
        </authorList>
    </citation>
    <scope>NUCLEOTIDE SEQUENCE [LARGE SCALE GENOMIC DNA]</scope>
    <source>
        <strain evidence="10 11">583</strain>
    </source>
</reference>
<dbReference type="InterPro" id="IPR011303">
    <property type="entry name" value="RnfD_bac"/>
</dbReference>
<proteinExistence type="predicted"/>
<dbReference type="OrthoDB" id="9776359at2"/>
<feature type="transmembrane region" description="Helical" evidence="9">
    <location>
        <begin position="20"/>
        <end position="39"/>
    </location>
</feature>
<gene>
    <name evidence="10" type="ORF">D3Z33_11200</name>
</gene>
<organism evidence="10 11">
    <name type="scientific">Senegalia massiliensis</name>
    <dbReference type="NCBI Taxonomy" id="1720316"/>
    <lineage>
        <taxon>Bacteria</taxon>
        <taxon>Bacillati</taxon>
        <taxon>Bacillota</taxon>
        <taxon>Clostridia</taxon>
        <taxon>Eubacteriales</taxon>
        <taxon>Clostridiaceae</taxon>
        <taxon>Senegalia</taxon>
    </lineage>
</organism>
<keyword evidence="4" id="KW-0288">FMN</keyword>
<keyword evidence="6" id="KW-1278">Translocase</keyword>
<sequence>MLSFSLKNNFMQQKMMRKVIYSLIPIILASIYFFGWRSLLLMTWITIWGCATEYIFEKKYGKGKVSEAVIVTSILFTLTLPPSTPYWVGTLGIIFGVIFGKAVFGGFGKNVFNPALVARAFVYVSFPQPLTIDWSNVSNSFLGGFTRYMTSSVDAIATATPMLNFRETGELSNYIDLFLGNVSGSLGETSALLIILAGIYLIYTKTASWQTMTAVISGFVGLSLILRLIGFTSVPNPLFGVMSGGLLFGAVFMATDPISSAKTKEGKWIYGILIGAITVIIRGYALFAGGIMFAILIGNTFAPIIDEGVKYYKKSKKAKRKKVTA</sequence>
<evidence type="ECO:0000256" key="4">
    <source>
        <dbReference type="ARBA" id="ARBA00022643"/>
    </source>
</evidence>
<feature type="transmembrane region" description="Helical" evidence="9">
    <location>
        <begin position="238"/>
        <end position="256"/>
    </location>
</feature>
<feature type="transmembrane region" description="Helical" evidence="9">
    <location>
        <begin position="214"/>
        <end position="232"/>
    </location>
</feature>